<dbReference type="InterPro" id="IPR016166">
    <property type="entry name" value="FAD-bd_PCMH"/>
</dbReference>
<organism evidence="6 7">
    <name type="scientific">Chlorobium phaeovibrioides</name>
    <dbReference type="NCBI Taxonomy" id="1094"/>
    <lineage>
        <taxon>Bacteria</taxon>
        <taxon>Pseudomonadati</taxon>
        <taxon>Chlorobiota</taxon>
        <taxon>Chlorobiia</taxon>
        <taxon>Chlorobiales</taxon>
        <taxon>Chlorobiaceae</taxon>
        <taxon>Chlorobium/Pelodictyon group</taxon>
        <taxon>Chlorobium</taxon>
    </lineage>
</organism>
<dbReference type="PROSITE" id="PS51387">
    <property type="entry name" value="FAD_PCMH"/>
    <property type="match status" value="1"/>
</dbReference>
<dbReference type="EMBL" id="RXYK01000009">
    <property type="protein sequence ID" value="RTY37514.1"/>
    <property type="molecule type" value="Genomic_DNA"/>
</dbReference>
<dbReference type="InterPro" id="IPR036318">
    <property type="entry name" value="FAD-bd_PCMH-like_sf"/>
</dbReference>
<dbReference type="GO" id="GO:0071949">
    <property type="term" value="F:FAD binding"/>
    <property type="evidence" value="ECO:0007669"/>
    <property type="project" value="InterPro"/>
</dbReference>
<dbReference type="PANTHER" id="PTHR42934:SF2">
    <property type="entry name" value="GLYCOLATE OXIDASE SUBUNIT GLCD"/>
    <property type="match status" value="1"/>
</dbReference>
<dbReference type="InterPro" id="IPR051914">
    <property type="entry name" value="FAD-linked_OxidoTrans_Type4"/>
</dbReference>
<keyword evidence="3" id="KW-0274">FAD</keyword>
<dbReference type="RefSeq" id="WP_126384635.1">
    <property type="nucleotide sequence ID" value="NZ_RXYK01000009.1"/>
</dbReference>
<comment type="cofactor">
    <cofactor evidence="1">
        <name>FAD</name>
        <dbReference type="ChEBI" id="CHEBI:57692"/>
    </cofactor>
</comment>
<evidence type="ECO:0000313" key="7">
    <source>
        <dbReference type="Proteomes" id="UP000279908"/>
    </source>
</evidence>
<evidence type="ECO:0000259" key="5">
    <source>
        <dbReference type="PROSITE" id="PS51387"/>
    </source>
</evidence>
<evidence type="ECO:0000256" key="3">
    <source>
        <dbReference type="ARBA" id="ARBA00022827"/>
    </source>
</evidence>
<dbReference type="Gene3D" id="3.30.43.10">
    <property type="entry name" value="Uridine Diphospho-n-acetylenolpyruvylglucosamine Reductase, domain 2"/>
    <property type="match status" value="1"/>
</dbReference>
<keyword evidence="2" id="KW-0285">Flavoprotein</keyword>
<dbReference type="InterPro" id="IPR016167">
    <property type="entry name" value="FAD-bd_PCMH_sub1"/>
</dbReference>
<evidence type="ECO:0000256" key="4">
    <source>
        <dbReference type="ARBA" id="ARBA00023002"/>
    </source>
</evidence>
<protein>
    <submittedName>
        <fullName evidence="6">FAD-binding oxidoreductase</fullName>
    </submittedName>
</protein>
<dbReference type="Proteomes" id="UP000279908">
    <property type="component" value="Unassembled WGS sequence"/>
</dbReference>
<dbReference type="Gene3D" id="3.30.70.2190">
    <property type="match status" value="1"/>
</dbReference>
<feature type="domain" description="FAD-binding PCMH-type" evidence="5">
    <location>
        <begin position="21"/>
        <end position="238"/>
    </location>
</feature>
<gene>
    <name evidence="6" type="ORF">EKD02_06685</name>
</gene>
<sequence length="495" mass="54887">MISKTDQESIRGFLEDTSNLKSGHTPGVFFPETIAEIGLLLKNAPVENRRFTIAGNGTGTTGGRIPFGDFVLAMEKLDAIGEPVVLSPDKAIITVQGGAILQEIQKKVQAAGWLYPPDPTEALCFIGGTIANNSSGARTLKYGPTRNHIARLLVVLSEGELLEIRRGEQIADSNGDIHLTLPGGSRKTIHLPRYTMPATSKHNAGYFSKEGMDLIDLFIGSEGTLGVIAEADLMLIPLPQSIISCLIYFQSMEELLGFINTCKNNQTDSTPRALEFFDRNALTFLREQYPEVPTTADGAVFLELETTEEKMDEALDRLFEAIEASNGMADESWMALDRSEQEKIREFRHALPLIVNEWLSRQKESKISTDMAVPDHAFRELFDFYRSSCEQHGFVYIIFGHIGNAHVHLNILPRNREEFVEAKALYRTFVKKAIALGGTLSAEHGIGKLKSEYLAELYGEDAIREMAAIKKCLDPFLVLNIGNIIPLSFLEPDNH</sequence>
<comment type="caution">
    <text evidence="6">The sequence shown here is derived from an EMBL/GenBank/DDBJ whole genome shotgun (WGS) entry which is preliminary data.</text>
</comment>
<accession>A0A432AUS8</accession>
<name>A0A432AUS8_CHLPH</name>
<keyword evidence="4" id="KW-0560">Oxidoreductase</keyword>
<dbReference type="Gene3D" id="3.30.465.10">
    <property type="match status" value="1"/>
</dbReference>
<reference evidence="6 7" key="1">
    <citation type="submission" date="2018-12" db="EMBL/GenBank/DDBJ databases">
        <authorList>
            <person name="Lunina O.N."/>
            <person name="Grouzdev D.S."/>
            <person name="Gorlenko V.M."/>
            <person name="Savvichev A.S."/>
        </authorList>
    </citation>
    <scope>NUCLEOTIDE SEQUENCE [LARGE SCALE GENOMIC DNA]</scope>
    <source>
        <strain evidence="6 7">BrKhr-17</strain>
    </source>
</reference>
<dbReference type="Gene3D" id="3.30.70.2740">
    <property type="match status" value="1"/>
</dbReference>
<evidence type="ECO:0000256" key="2">
    <source>
        <dbReference type="ARBA" id="ARBA00022630"/>
    </source>
</evidence>
<dbReference type="InterPro" id="IPR004113">
    <property type="entry name" value="FAD-bd_oxidored_4_C"/>
</dbReference>
<dbReference type="PANTHER" id="PTHR42934">
    <property type="entry name" value="GLYCOLATE OXIDASE SUBUNIT GLCD"/>
    <property type="match status" value="1"/>
</dbReference>
<proteinExistence type="predicted"/>
<dbReference type="AlphaFoldDB" id="A0A432AUS8"/>
<dbReference type="GO" id="GO:0016491">
    <property type="term" value="F:oxidoreductase activity"/>
    <property type="evidence" value="ECO:0007669"/>
    <property type="project" value="UniProtKB-KW"/>
</dbReference>
<dbReference type="Pfam" id="PF02913">
    <property type="entry name" value="FAD-oxidase_C"/>
    <property type="match status" value="1"/>
</dbReference>
<dbReference type="Gene3D" id="1.10.45.10">
    <property type="entry name" value="Vanillyl-alcohol Oxidase, Chain A, domain 4"/>
    <property type="match status" value="1"/>
</dbReference>
<evidence type="ECO:0000256" key="1">
    <source>
        <dbReference type="ARBA" id="ARBA00001974"/>
    </source>
</evidence>
<dbReference type="Pfam" id="PF01565">
    <property type="entry name" value="FAD_binding_4"/>
    <property type="match status" value="1"/>
</dbReference>
<evidence type="ECO:0000313" key="6">
    <source>
        <dbReference type="EMBL" id="RTY37514.1"/>
    </source>
</evidence>
<dbReference type="InterPro" id="IPR016164">
    <property type="entry name" value="FAD-linked_Oxase-like_C"/>
</dbReference>
<dbReference type="InterPro" id="IPR006094">
    <property type="entry name" value="Oxid_FAD_bind_N"/>
</dbReference>
<dbReference type="InterPro" id="IPR016169">
    <property type="entry name" value="FAD-bd_PCMH_sub2"/>
</dbReference>
<dbReference type="SUPFAM" id="SSF55103">
    <property type="entry name" value="FAD-linked oxidases, C-terminal domain"/>
    <property type="match status" value="1"/>
</dbReference>
<dbReference type="InterPro" id="IPR016171">
    <property type="entry name" value="Vanillyl_alc_oxidase_C-sub2"/>
</dbReference>
<dbReference type="SUPFAM" id="SSF56176">
    <property type="entry name" value="FAD-binding/transporter-associated domain-like"/>
    <property type="match status" value="1"/>
</dbReference>